<reference evidence="1 2" key="1">
    <citation type="submission" date="2021-01" db="EMBL/GenBank/DDBJ databases">
        <title>Whole genome shotgun sequence of Actinoplanes humidus NBRC 14915.</title>
        <authorList>
            <person name="Komaki H."/>
            <person name="Tamura T."/>
        </authorList>
    </citation>
    <scope>NUCLEOTIDE SEQUENCE [LARGE SCALE GENOMIC DNA]</scope>
    <source>
        <strain evidence="1 2">NBRC 14915</strain>
    </source>
</reference>
<organism evidence="1 2">
    <name type="scientific">Winogradskya humida</name>
    <dbReference type="NCBI Taxonomy" id="113566"/>
    <lineage>
        <taxon>Bacteria</taxon>
        <taxon>Bacillati</taxon>
        <taxon>Actinomycetota</taxon>
        <taxon>Actinomycetes</taxon>
        <taxon>Micromonosporales</taxon>
        <taxon>Micromonosporaceae</taxon>
        <taxon>Winogradskya</taxon>
    </lineage>
</organism>
<accession>A0ABQ4A1T1</accession>
<sequence>MQPRFFYVWRFSAIKKGATFVDFQANPRQEAVYYFKVRGAGQTPDATLIADLAHSPVPGCRITNDGSNVDELAGARIGHTTNKRVHIT</sequence>
<gene>
    <name evidence="1" type="ORF">Ahu01nite_079180</name>
</gene>
<dbReference type="EMBL" id="BOMN01000113">
    <property type="protein sequence ID" value="GIE24816.1"/>
    <property type="molecule type" value="Genomic_DNA"/>
</dbReference>
<comment type="caution">
    <text evidence="1">The sequence shown here is derived from an EMBL/GenBank/DDBJ whole genome shotgun (WGS) entry which is preliminary data.</text>
</comment>
<protein>
    <submittedName>
        <fullName evidence="1">Uncharacterized protein</fullName>
    </submittedName>
</protein>
<keyword evidence="2" id="KW-1185">Reference proteome</keyword>
<dbReference type="Proteomes" id="UP000603200">
    <property type="component" value="Unassembled WGS sequence"/>
</dbReference>
<name>A0ABQ4A1T1_9ACTN</name>
<evidence type="ECO:0000313" key="1">
    <source>
        <dbReference type="EMBL" id="GIE24816.1"/>
    </source>
</evidence>
<evidence type="ECO:0000313" key="2">
    <source>
        <dbReference type="Proteomes" id="UP000603200"/>
    </source>
</evidence>
<proteinExistence type="predicted"/>